<dbReference type="InterPro" id="IPR042353">
    <property type="entry name" value="GPR160"/>
</dbReference>
<keyword evidence="2" id="KW-0675">Receptor</keyword>
<feature type="transmembrane region" description="Helical" evidence="1">
    <location>
        <begin position="77"/>
        <end position="100"/>
    </location>
</feature>
<feature type="transmembrane region" description="Helical" evidence="1">
    <location>
        <begin position="6"/>
        <end position="25"/>
    </location>
</feature>
<reference evidence="2" key="1">
    <citation type="journal article" date="2023" name="Front. Mar. Sci.">
        <title>A new Merluccius polli reference genome to investigate the effects of global change in West African waters.</title>
        <authorList>
            <person name="Mateo J.L."/>
            <person name="Blanco-Fernandez C."/>
            <person name="Garcia-Vazquez E."/>
            <person name="Machado-Schiaffino G."/>
        </authorList>
    </citation>
    <scope>NUCLEOTIDE SEQUENCE</scope>
    <source>
        <strain evidence="2">C29</strain>
        <tissue evidence="2">Fin</tissue>
    </source>
</reference>
<feature type="transmembrane region" description="Helical" evidence="1">
    <location>
        <begin position="218"/>
        <end position="239"/>
    </location>
</feature>
<dbReference type="Proteomes" id="UP001174136">
    <property type="component" value="Unassembled WGS sequence"/>
</dbReference>
<comment type="caution">
    <text evidence="2">The sequence shown here is derived from an EMBL/GenBank/DDBJ whole genome shotgun (WGS) entry which is preliminary data.</text>
</comment>
<dbReference type="EMBL" id="JAOPHQ010000068">
    <property type="protein sequence ID" value="KAK0155889.1"/>
    <property type="molecule type" value="Genomic_DNA"/>
</dbReference>
<keyword evidence="3" id="KW-1185">Reference proteome</keyword>
<keyword evidence="1" id="KW-0472">Membrane</keyword>
<dbReference type="Gene3D" id="1.20.1070.10">
    <property type="entry name" value="Rhodopsin 7-helix transmembrane proteins"/>
    <property type="match status" value="1"/>
</dbReference>
<evidence type="ECO:0000313" key="3">
    <source>
        <dbReference type="Proteomes" id="UP001174136"/>
    </source>
</evidence>
<gene>
    <name evidence="2" type="primary">GPR160</name>
    <name evidence="2" type="ORF">N1851_001567</name>
</gene>
<sequence>MHISIPSILLAFGGKCLLNWALVLCQRRRHICRSFMGVFGVSLALVDTVLALALAALHVQADGRLWGVRLTRHHVCLLVQVAVQVYGALQWPLVVLGFVDRYVALSARGTSTTSVSRLRKVAPAVVTVALWYAATFYVFLLSGFTPVLGDEPPYQLRRCWVFHSPPALHVGMAIVLAVACALVYLHTEGRGTVWCRGLRLLSPRDPPRETRRDTARQALATLLHTWAPFLALLAVLLLLPVEIPGYLSLNVPWLCFLNSVLTAAVLSASCPASRRAQGLAAFPLDSFCDWRLGPAMGDTTDTQRCTGREERSNVSVWVSWYLATQPRGRGERAQTTLPDVRPSTLRSLRLPLKMDEDTGPSKKVLNAAKSATYMYNRSLDGVTAFTTRPPTLHSNGQVKLPSGGPWRIGISFAQSGGITPGSVWLETPTPCPASHPPYDSGGPTAPACANCFYLGSTYSELDDAQTNATR</sequence>
<dbReference type="PANTHER" id="PTHR15573">
    <property type="entry name" value="G-PROTEIN COUPLED RECEPTOR 160-RELATED"/>
    <property type="match status" value="1"/>
</dbReference>
<evidence type="ECO:0000313" key="2">
    <source>
        <dbReference type="EMBL" id="KAK0155889.1"/>
    </source>
</evidence>
<feature type="transmembrane region" description="Helical" evidence="1">
    <location>
        <begin position="121"/>
        <end position="147"/>
    </location>
</feature>
<keyword evidence="1" id="KW-0812">Transmembrane</keyword>
<evidence type="ECO:0000256" key="1">
    <source>
        <dbReference type="SAM" id="Phobius"/>
    </source>
</evidence>
<accession>A0AA47NCW0</accession>
<proteinExistence type="predicted"/>
<name>A0AA47NCW0_MERPO</name>
<keyword evidence="1" id="KW-1133">Transmembrane helix</keyword>
<dbReference type="GO" id="GO:0043235">
    <property type="term" value="C:receptor complex"/>
    <property type="evidence" value="ECO:0007669"/>
    <property type="project" value="TreeGrafter"/>
</dbReference>
<feature type="transmembrane region" description="Helical" evidence="1">
    <location>
        <begin position="167"/>
        <end position="186"/>
    </location>
</feature>
<protein>
    <submittedName>
        <fullName evidence="2">G-protein coupled receptor 160</fullName>
    </submittedName>
</protein>
<dbReference type="PANTHER" id="PTHR15573:SF0">
    <property type="entry name" value="G-PROTEIN COUPLED RECEPTOR 160-RELATED"/>
    <property type="match status" value="1"/>
</dbReference>
<feature type="transmembrane region" description="Helical" evidence="1">
    <location>
        <begin position="37"/>
        <end position="57"/>
    </location>
</feature>
<dbReference type="GO" id="GO:0005886">
    <property type="term" value="C:plasma membrane"/>
    <property type="evidence" value="ECO:0007669"/>
    <property type="project" value="TreeGrafter"/>
</dbReference>
<organism evidence="2 3">
    <name type="scientific">Merluccius polli</name>
    <name type="common">Benguela hake</name>
    <name type="synonym">Merluccius cadenati</name>
    <dbReference type="NCBI Taxonomy" id="89951"/>
    <lineage>
        <taxon>Eukaryota</taxon>
        <taxon>Metazoa</taxon>
        <taxon>Chordata</taxon>
        <taxon>Craniata</taxon>
        <taxon>Vertebrata</taxon>
        <taxon>Euteleostomi</taxon>
        <taxon>Actinopterygii</taxon>
        <taxon>Neopterygii</taxon>
        <taxon>Teleostei</taxon>
        <taxon>Neoteleostei</taxon>
        <taxon>Acanthomorphata</taxon>
        <taxon>Zeiogadaria</taxon>
        <taxon>Gadariae</taxon>
        <taxon>Gadiformes</taxon>
        <taxon>Gadoidei</taxon>
        <taxon>Merlucciidae</taxon>
        <taxon>Merluccius</taxon>
    </lineage>
</organism>
<dbReference type="AlphaFoldDB" id="A0AA47NCW0"/>